<accession>A0ABP1APP2</accession>
<organism evidence="1 2">
    <name type="scientific">Sphagnum jensenii</name>
    <dbReference type="NCBI Taxonomy" id="128206"/>
    <lineage>
        <taxon>Eukaryota</taxon>
        <taxon>Viridiplantae</taxon>
        <taxon>Streptophyta</taxon>
        <taxon>Embryophyta</taxon>
        <taxon>Bryophyta</taxon>
        <taxon>Sphagnophytina</taxon>
        <taxon>Sphagnopsida</taxon>
        <taxon>Sphagnales</taxon>
        <taxon>Sphagnaceae</taxon>
        <taxon>Sphagnum</taxon>
    </lineage>
</organism>
<protein>
    <submittedName>
        <fullName evidence="1">Uncharacterized protein</fullName>
    </submittedName>
</protein>
<evidence type="ECO:0000313" key="1">
    <source>
        <dbReference type="EMBL" id="CAK9864326.1"/>
    </source>
</evidence>
<name>A0ABP1APP2_9BRYO</name>
<gene>
    <name evidence="1" type="ORF">CSSPJE1EN2_LOCUS7321</name>
</gene>
<dbReference type="EMBL" id="OZ023715">
    <property type="protein sequence ID" value="CAK9864326.1"/>
    <property type="molecule type" value="Genomic_DNA"/>
</dbReference>
<sequence>MLGIPFIYFVNLLPTLGMTWNLMLAKIMSLGIIPLDICNHLFLESNKIEKRLDVGATLPVESTIFSPEPFQSPSGHEMEVHEHNDQGYYLIGTYFTYYTNVSKNKEILGHAVSYKTGIYNKGLKTRKVNDIKFLFQPHEITIIEGSCWLEHINDFAYGCLTGLFVDTQHLEGLKEKEIEVVQGGFIGETDVASIIPEIKKFSWGTLNSIISTSGELAASFYSQGEDVIHYVYFYLEYGSNKPALISHLWRGDDLVFGNKENIALTSRDVLGNQILESFHDSKYITFTLSIS</sequence>
<keyword evidence="2" id="KW-1185">Reference proteome</keyword>
<evidence type="ECO:0000313" key="2">
    <source>
        <dbReference type="Proteomes" id="UP001497522"/>
    </source>
</evidence>
<dbReference type="Proteomes" id="UP001497522">
    <property type="component" value="Chromosome 14"/>
</dbReference>
<proteinExistence type="predicted"/>
<reference evidence="1" key="1">
    <citation type="submission" date="2024-03" db="EMBL/GenBank/DDBJ databases">
        <authorList>
            <consortium name="ELIXIR-Norway"/>
            <consortium name="Elixir Norway"/>
        </authorList>
    </citation>
    <scope>NUCLEOTIDE SEQUENCE</scope>
</reference>